<dbReference type="EMBL" id="CP099490">
    <property type="protein sequence ID" value="USQ76665.1"/>
    <property type="molecule type" value="Genomic_DNA"/>
</dbReference>
<dbReference type="InterPro" id="IPR042184">
    <property type="entry name" value="YqeY/Aim41_N"/>
</dbReference>
<reference evidence="1" key="1">
    <citation type="submission" date="2022-06" db="EMBL/GenBank/DDBJ databases">
        <title>Ornithinimicrobium JY.X270.</title>
        <authorList>
            <person name="Huang Y."/>
        </authorList>
    </citation>
    <scope>NUCLEOTIDE SEQUENCE</scope>
    <source>
        <strain evidence="1">JY.X270</strain>
    </source>
</reference>
<organism evidence="1 2">
    <name type="scientific">Ornithinimicrobium cryptoxanthini</name>
    <dbReference type="NCBI Taxonomy" id="2934161"/>
    <lineage>
        <taxon>Bacteria</taxon>
        <taxon>Bacillati</taxon>
        <taxon>Actinomycetota</taxon>
        <taxon>Actinomycetes</taxon>
        <taxon>Micrococcales</taxon>
        <taxon>Ornithinimicrobiaceae</taxon>
        <taxon>Ornithinimicrobium</taxon>
    </lineage>
</organism>
<dbReference type="Pfam" id="PF09424">
    <property type="entry name" value="YqeY"/>
    <property type="match status" value="1"/>
</dbReference>
<gene>
    <name evidence="1" type="ORF">NF557_01665</name>
</gene>
<evidence type="ECO:0000313" key="2">
    <source>
        <dbReference type="Proteomes" id="UP001056535"/>
    </source>
</evidence>
<dbReference type="InterPro" id="IPR019004">
    <property type="entry name" value="YqeY/Aim41"/>
</dbReference>
<dbReference type="PANTHER" id="PTHR28055:SF1">
    <property type="entry name" value="ALTERED INHERITANCE OF MITOCHONDRIA PROTEIN 41, MITOCHONDRIAL"/>
    <property type="match status" value="1"/>
</dbReference>
<dbReference type="Gene3D" id="1.10.1510.10">
    <property type="entry name" value="Uncharacterised protein YqeY/AIM41 PF09424, N-terminal domain"/>
    <property type="match status" value="1"/>
</dbReference>
<sequence>MTELSDLKSTLRNDLQDAIRAQDKVRSATLRMVLTAVSNEEVSGKEARVLSDEDVLKVVTKEAKKRREAAEAYTGAGRHELADVELAELAVLEGYLPRQLDDAALDELAAAAVAETGASSMTQMGQVMKVLQPKVAGQAEGGRVAAAVRRALGA</sequence>
<dbReference type="InterPro" id="IPR003789">
    <property type="entry name" value="Asn/Gln_tRNA_amidoTrase-B-like"/>
</dbReference>
<dbReference type="Proteomes" id="UP001056535">
    <property type="component" value="Chromosome"/>
</dbReference>
<accession>A0ABY4YJH1</accession>
<dbReference type="InterPro" id="IPR023168">
    <property type="entry name" value="GatB_Yqey_C_2"/>
</dbReference>
<proteinExistence type="predicted"/>
<name>A0ABY4YJH1_9MICO</name>
<protein>
    <submittedName>
        <fullName evidence="1">GatB/YqeY domain-containing protein</fullName>
    </submittedName>
</protein>
<dbReference type="SUPFAM" id="SSF89095">
    <property type="entry name" value="GatB/YqeY motif"/>
    <property type="match status" value="1"/>
</dbReference>
<keyword evidence="2" id="KW-1185">Reference proteome</keyword>
<dbReference type="Gene3D" id="1.10.10.410">
    <property type="match status" value="1"/>
</dbReference>
<dbReference type="PANTHER" id="PTHR28055">
    <property type="entry name" value="ALTERED INHERITANCE OF MITOCHONDRIA PROTEIN 41, MITOCHONDRIAL"/>
    <property type="match status" value="1"/>
</dbReference>
<dbReference type="RefSeq" id="WP_252621369.1">
    <property type="nucleotide sequence ID" value="NZ_CP099490.1"/>
</dbReference>
<evidence type="ECO:0000313" key="1">
    <source>
        <dbReference type="EMBL" id="USQ76665.1"/>
    </source>
</evidence>